<feature type="transmembrane region" description="Helical" evidence="2">
    <location>
        <begin position="110"/>
        <end position="133"/>
    </location>
</feature>
<dbReference type="GeneID" id="9684341"/>
<keyword evidence="4" id="KW-1185">Reference proteome</keyword>
<sequence>MAERRSSRRRAPEPESGTDSHNDSYDADSLESDPRERGKGRGPEGLSRLRTSAPSTSRRENVRVWPLCFAIAIEKTVRVRPAVMVASSSLLAWVTYYLQESDLELTLRAWISSPLVVFILVECLFLLCAFFVLMPHTMRQAYKDDKRTAFKVADSAVLSALPPSVARFAVGSGVAWKRAALAVARDGALFFTLYLLCVEALVGGEDEVAYIPGMKNGRTRTTGGEKDGWREMDGGYSVHSWVKSSDADGD</sequence>
<keyword evidence="2" id="KW-0472">Membrane</keyword>
<dbReference type="OrthoDB" id="497970at2759"/>
<dbReference type="RefSeq" id="XP_003058535.1">
    <property type="nucleotide sequence ID" value="XM_003058489.1"/>
</dbReference>
<reference evidence="3 4" key="1">
    <citation type="journal article" date="2009" name="Science">
        <title>Green evolution and dynamic adaptations revealed by genomes of the marine picoeukaryotes Micromonas.</title>
        <authorList>
            <person name="Worden A.Z."/>
            <person name="Lee J.H."/>
            <person name="Mock T."/>
            <person name="Rouze P."/>
            <person name="Simmons M.P."/>
            <person name="Aerts A.L."/>
            <person name="Allen A.E."/>
            <person name="Cuvelier M.L."/>
            <person name="Derelle E."/>
            <person name="Everett M.V."/>
            <person name="Foulon E."/>
            <person name="Grimwood J."/>
            <person name="Gundlach H."/>
            <person name="Henrissat B."/>
            <person name="Napoli C."/>
            <person name="McDonald S.M."/>
            <person name="Parker M.S."/>
            <person name="Rombauts S."/>
            <person name="Salamov A."/>
            <person name="Von Dassow P."/>
            <person name="Badger J.H."/>
            <person name="Coutinho P.M."/>
            <person name="Demir E."/>
            <person name="Dubchak I."/>
            <person name="Gentemann C."/>
            <person name="Eikrem W."/>
            <person name="Gready J.E."/>
            <person name="John U."/>
            <person name="Lanier W."/>
            <person name="Lindquist E.A."/>
            <person name="Lucas S."/>
            <person name="Mayer K.F."/>
            <person name="Moreau H."/>
            <person name="Not F."/>
            <person name="Otillar R."/>
            <person name="Panaud O."/>
            <person name="Pangilinan J."/>
            <person name="Paulsen I."/>
            <person name="Piegu B."/>
            <person name="Poliakov A."/>
            <person name="Robbens S."/>
            <person name="Schmutz J."/>
            <person name="Toulza E."/>
            <person name="Wyss T."/>
            <person name="Zelensky A."/>
            <person name="Zhou K."/>
            <person name="Armbrust E.V."/>
            <person name="Bhattacharya D."/>
            <person name="Goodenough U.W."/>
            <person name="Van de Peer Y."/>
            <person name="Grigoriev I.V."/>
        </authorList>
    </citation>
    <scope>NUCLEOTIDE SEQUENCE [LARGE SCALE GENOMIC DNA]</scope>
    <source>
        <strain evidence="3 4">CCMP1545</strain>
    </source>
</reference>
<dbReference type="Proteomes" id="UP000001876">
    <property type="component" value="Unassembled WGS sequence"/>
</dbReference>
<evidence type="ECO:0000256" key="1">
    <source>
        <dbReference type="SAM" id="MobiDB-lite"/>
    </source>
</evidence>
<evidence type="ECO:0000313" key="4">
    <source>
        <dbReference type="Proteomes" id="UP000001876"/>
    </source>
</evidence>
<dbReference type="AlphaFoldDB" id="C1MRM7"/>
<feature type="transmembrane region" description="Helical" evidence="2">
    <location>
        <begin position="79"/>
        <end position="98"/>
    </location>
</feature>
<feature type="region of interest" description="Disordered" evidence="1">
    <location>
        <begin position="1"/>
        <end position="54"/>
    </location>
</feature>
<accession>C1MRM7</accession>
<dbReference type="OMA" id="VWPLCFA"/>
<proteinExistence type="predicted"/>
<name>C1MRM7_MICPC</name>
<dbReference type="KEGG" id="mpp:MICPUCDRAFT_58159"/>
<keyword evidence="2" id="KW-0812">Transmembrane</keyword>
<organism evidence="4">
    <name type="scientific">Micromonas pusilla (strain CCMP1545)</name>
    <name type="common">Picoplanktonic green alga</name>
    <dbReference type="NCBI Taxonomy" id="564608"/>
    <lineage>
        <taxon>Eukaryota</taxon>
        <taxon>Viridiplantae</taxon>
        <taxon>Chlorophyta</taxon>
        <taxon>Mamiellophyceae</taxon>
        <taxon>Mamiellales</taxon>
        <taxon>Mamiellaceae</taxon>
        <taxon>Micromonas</taxon>
    </lineage>
</organism>
<dbReference type="EMBL" id="GG663739">
    <property type="protein sequence ID" value="EEH56990.1"/>
    <property type="molecule type" value="Genomic_DNA"/>
</dbReference>
<feature type="compositionally biased region" description="Basic and acidic residues" evidence="1">
    <location>
        <begin position="1"/>
        <end position="24"/>
    </location>
</feature>
<gene>
    <name evidence="3" type="ORF">MICPUCDRAFT_58159</name>
</gene>
<keyword evidence="2" id="KW-1133">Transmembrane helix</keyword>
<feature type="compositionally biased region" description="Basic and acidic residues" evidence="1">
    <location>
        <begin position="32"/>
        <end position="42"/>
    </location>
</feature>
<protein>
    <submittedName>
        <fullName evidence="3">Predicted protein</fullName>
    </submittedName>
</protein>
<evidence type="ECO:0000313" key="3">
    <source>
        <dbReference type="EMBL" id="EEH56990.1"/>
    </source>
</evidence>
<evidence type="ECO:0000256" key="2">
    <source>
        <dbReference type="SAM" id="Phobius"/>
    </source>
</evidence>